<evidence type="ECO:0000259" key="1">
    <source>
        <dbReference type="SMART" id="SM00481"/>
    </source>
</evidence>
<dbReference type="Proteomes" id="UP000255066">
    <property type="component" value="Unassembled WGS sequence"/>
</dbReference>
<dbReference type="OrthoDB" id="9804333at2"/>
<dbReference type="InterPro" id="IPR003141">
    <property type="entry name" value="Pol/His_phosphatase_N"/>
</dbReference>
<dbReference type="EMBL" id="UGNW01000001">
    <property type="protein sequence ID" value="STX31779.1"/>
    <property type="molecule type" value="Genomic_DNA"/>
</dbReference>
<sequence>MIDLHCHSTFSDGLHNPEELLNKALHAELKLMALTDHDTIDGSLALVEMASQHAIRIIPGIEISTRWKKYDIHILGYQLDLRSEHLDALIREQEANRQHRAVQIAEKLSQLGIEDVFSKVSAITGHGRIGRPHFAQLLINEGLVTDKQAAFSRFLGMRKPAYVPTPWVSIEHAVQTIIHAGGQAVLAHPMKYKLTRSKLHELISLFKEAGGEGMEVVSGEGMTREWQELAGLCLRYELLASSGSDFHGDGISRISLGRQARLPEHCSPIWEQWLE</sequence>
<dbReference type="Proteomes" id="UP000054735">
    <property type="component" value="Unassembled WGS sequence"/>
</dbReference>
<dbReference type="STRING" id="28083.Lbir_0668"/>
<dbReference type="InterPro" id="IPR016195">
    <property type="entry name" value="Pol/histidinol_Pase-like"/>
</dbReference>
<evidence type="ECO:0000313" key="3">
    <source>
        <dbReference type="EMBL" id="STX31779.1"/>
    </source>
</evidence>
<dbReference type="RefSeq" id="WP_058522778.1">
    <property type="nucleotide sequence ID" value="NZ_CAAAHV010000023.1"/>
</dbReference>
<dbReference type="AlphaFoldDB" id="A0A378I9F9"/>
<keyword evidence="4" id="KW-1185">Reference proteome</keyword>
<dbReference type="EMBL" id="LNXT01000007">
    <property type="protein sequence ID" value="KTC74878.1"/>
    <property type="molecule type" value="Genomic_DNA"/>
</dbReference>
<proteinExistence type="predicted"/>
<dbReference type="PANTHER" id="PTHR42924:SF3">
    <property type="entry name" value="POLYMERASE_HISTIDINOL PHOSPHATASE N-TERMINAL DOMAIN-CONTAINING PROTEIN"/>
    <property type="match status" value="1"/>
</dbReference>
<dbReference type="PANTHER" id="PTHR42924">
    <property type="entry name" value="EXONUCLEASE"/>
    <property type="match status" value="1"/>
</dbReference>
<name>A0A378I9F9_9GAMM</name>
<dbReference type="GO" id="GO:0035312">
    <property type="term" value="F:5'-3' DNA exonuclease activity"/>
    <property type="evidence" value="ECO:0007669"/>
    <property type="project" value="TreeGrafter"/>
</dbReference>
<protein>
    <submittedName>
        <fullName evidence="3">TrpH protein</fullName>
    </submittedName>
</protein>
<evidence type="ECO:0000313" key="5">
    <source>
        <dbReference type="Proteomes" id="UP000255066"/>
    </source>
</evidence>
<evidence type="ECO:0000313" key="2">
    <source>
        <dbReference type="EMBL" id="KTC74878.1"/>
    </source>
</evidence>
<dbReference type="Pfam" id="PF02811">
    <property type="entry name" value="PHP"/>
    <property type="match status" value="1"/>
</dbReference>
<dbReference type="InterPro" id="IPR004013">
    <property type="entry name" value="PHP_dom"/>
</dbReference>
<dbReference type="Gene3D" id="3.20.20.140">
    <property type="entry name" value="Metal-dependent hydrolases"/>
    <property type="match status" value="1"/>
</dbReference>
<organism evidence="3 5">
    <name type="scientific">Legionella birminghamensis</name>
    <dbReference type="NCBI Taxonomy" id="28083"/>
    <lineage>
        <taxon>Bacteria</taxon>
        <taxon>Pseudomonadati</taxon>
        <taxon>Pseudomonadota</taxon>
        <taxon>Gammaproteobacteria</taxon>
        <taxon>Legionellales</taxon>
        <taxon>Legionellaceae</taxon>
        <taxon>Legionella</taxon>
    </lineage>
</organism>
<dbReference type="SMART" id="SM00481">
    <property type="entry name" value="POLIIIAc"/>
    <property type="match status" value="1"/>
</dbReference>
<dbReference type="GO" id="GO:0004534">
    <property type="term" value="F:5'-3' RNA exonuclease activity"/>
    <property type="evidence" value="ECO:0007669"/>
    <property type="project" value="TreeGrafter"/>
</dbReference>
<dbReference type="Gene3D" id="1.10.150.650">
    <property type="match status" value="1"/>
</dbReference>
<gene>
    <name evidence="2" type="ORF">Lbir_0668</name>
    <name evidence="3" type="ORF">NCTC12437_01553</name>
</gene>
<evidence type="ECO:0000313" key="4">
    <source>
        <dbReference type="Proteomes" id="UP000054735"/>
    </source>
</evidence>
<dbReference type="InterPro" id="IPR052018">
    <property type="entry name" value="PHP_domain"/>
</dbReference>
<reference evidence="2 4" key="1">
    <citation type="submission" date="2015-11" db="EMBL/GenBank/DDBJ databases">
        <title>Genomic analysis of 38 Legionella species identifies large and diverse effector repertoires.</title>
        <authorList>
            <person name="Burstein D."/>
            <person name="Amaro F."/>
            <person name="Zusman T."/>
            <person name="Lifshitz Z."/>
            <person name="Cohen O."/>
            <person name="Gilbert J.A."/>
            <person name="Pupko T."/>
            <person name="Shuman H.A."/>
            <person name="Segal G."/>
        </authorList>
    </citation>
    <scope>NUCLEOTIDE SEQUENCE [LARGE SCALE GENOMIC DNA]</scope>
    <source>
        <strain evidence="2 4">CDC#1407-AL-14</strain>
    </source>
</reference>
<dbReference type="CDD" id="cd07438">
    <property type="entry name" value="PHP_HisPPase_AMP"/>
    <property type="match status" value="1"/>
</dbReference>
<feature type="domain" description="Polymerase/histidinol phosphatase N-terminal" evidence="1">
    <location>
        <begin position="2"/>
        <end position="67"/>
    </location>
</feature>
<dbReference type="SUPFAM" id="SSF89550">
    <property type="entry name" value="PHP domain-like"/>
    <property type="match status" value="1"/>
</dbReference>
<accession>A0A378I9F9</accession>
<reference evidence="3 5" key="2">
    <citation type="submission" date="2018-06" db="EMBL/GenBank/DDBJ databases">
        <authorList>
            <consortium name="Pathogen Informatics"/>
            <person name="Doyle S."/>
        </authorList>
    </citation>
    <scope>NUCLEOTIDE SEQUENCE [LARGE SCALE GENOMIC DNA]</scope>
    <source>
        <strain evidence="3 5">NCTC12437</strain>
    </source>
</reference>